<dbReference type="InterPro" id="IPR027417">
    <property type="entry name" value="P-loop_NTPase"/>
</dbReference>
<evidence type="ECO:0000259" key="1">
    <source>
        <dbReference type="Pfam" id="PF09820"/>
    </source>
</evidence>
<dbReference type="EMBL" id="JH651384">
    <property type="protein sequence ID" value="EIJ35489.1"/>
    <property type="molecule type" value="Genomic_DNA"/>
</dbReference>
<protein>
    <submittedName>
        <fullName evidence="2">AAA-ATPase-like protein</fullName>
    </submittedName>
</protein>
<dbReference type="Proteomes" id="UP000005317">
    <property type="component" value="Unassembled WGS sequence"/>
</dbReference>
<name>A0A656HJQ5_THINJ</name>
<evidence type="ECO:0000313" key="2">
    <source>
        <dbReference type="EMBL" id="EIJ35489.1"/>
    </source>
</evidence>
<evidence type="ECO:0000313" key="3">
    <source>
        <dbReference type="Proteomes" id="UP000005317"/>
    </source>
</evidence>
<proteinExistence type="predicted"/>
<feature type="domain" description="AAA-ATPase-like" evidence="1">
    <location>
        <begin position="27"/>
        <end position="245"/>
    </location>
</feature>
<accession>A0A656HJQ5</accession>
<organism evidence="2 3">
    <name type="scientific">Thiothrix nivea (strain ATCC 35100 / DSM 5205 / JP2)</name>
    <dbReference type="NCBI Taxonomy" id="870187"/>
    <lineage>
        <taxon>Bacteria</taxon>
        <taxon>Pseudomonadati</taxon>
        <taxon>Pseudomonadota</taxon>
        <taxon>Gammaproteobacteria</taxon>
        <taxon>Thiotrichales</taxon>
        <taxon>Thiotrichaceae</taxon>
        <taxon>Thiothrix</taxon>
    </lineage>
</organism>
<dbReference type="Pfam" id="PF09820">
    <property type="entry name" value="AAA-ATPase_like"/>
    <property type="match status" value="1"/>
</dbReference>
<sequence>MGFADTAPVLNCFPSVAAQADGRMKIPYGISNFKDLITGGYVYIDKTAYIAKLEDSGRYHILLRPRRFGKSLLLSSLWHYYDVRYQNEFEAIFGKLRIGQHPTPLKSRYQVLFMEFSGISTESHEAIYRAFNTTVRTALQSFLLKYQYPQAVIDEVNRQESPHEKMRTFFEAMQVQEQKILLLIDEYDHFANSILADDLKLFQHIVGKGGFVRSFYETLKTATLTGVIDRMFITGVTPVMLDSMTSGFNIGENISLDEAFNSAVGFTKAETASLLQPLAEACQLDAPALMADITAWYNGYRFHIHAPETVYNADMVLYFVKGFDFQRCRYPKYMLNENIASDYGKILGMFSIGDRDANFAVLDELISTGTVTAQQRRKFDFEKGFDRDDFISLLAYMGFVTLQDESPFGEVFTIPNHVIRELYYQYFKVELERRNQITISTQDLRLALEALAMRDDFQPLADEMARAMQALSNRDAMGMDEKHLKVLLLTLLYQVPVYFIHSEREMNRAYPDILLLERNPISLPHQHLIELKYSKKADGDKGWESKRADGIRQVQGYLQLPAIAALPKLSAWLLVSDGVGVEVVKVQ</sequence>
<dbReference type="AlphaFoldDB" id="A0A656HJQ5"/>
<dbReference type="InterPro" id="IPR018631">
    <property type="entry name" value="AAA-ATPase-like_dom"/>
</dbReference>
<reference evidence="3" key="1">
    <citation type="journal article" date="2011" name="Stand. Genomic Sci.">
        <title>Genome sequence of the filamentous, gliding Thiothrix nivea neotype strain (JP2(T)).</title>
        <authorList>
            <person name="Lapidus A."/>
            <person name="Nolan M."/>
            <person name="Lucas S."/>
            <person name="Glavina Del Rio T."/>
            <person name="Tice H."/>
            <person name="Cheng J.F."/>
            <person name="Tapia R."/>
            <person name="Han C."/>
            <person name="Goodwin L."/>
            <person name="Pitluck S."/>
            <person name="Liolios K."/>
            <person name="Pagani I."/>
            <person name="Ivanova N."/>
            <person name="Huntemann M."/>
            <person name="Mavromatis K."/>
            <person name="Mikhailova N."/>
            <person name="Pati A."/>
            <person name="Chen A."/>
            <person name="Palaniappan K."/>
            <person name="Land M."/>
            <person name="Brambilla E.M."/>
            <person name="Rohde M."/>
            <person name="Abt B."/>
            <person name="Verbarg S."/>
            <person name="Goker M."/>
            <person name="Bristow J."/>
            <person name="Eisen J.A."/>
            <person name="Markowitz V."/>
            <person name="Hugenholtz P."/>
            <person name="Kyrpides N.C."/>
            <person name="Klenk H.P."/>
            <person name="Woyke T."/>
        </authorList>
    </citation>
    <scope>NUCLEOTIDE SEQUENCE [LARGE SCALE GENOMIC DNA]</scope>
    <source>
        <strain evidence="3">ATCC 35100 / DSM 5205 / JP2</strain>
    </source>
</reference>
<dbReference type="PANTHER" id="PTHR34825">
    <property type="entry name" value="CONSERVED PROTEIN, WITH A WEAK D-GALACTARATE DEHYDRATASE/ALTRONATE HYDROLASE DOMAIN"/>
    <property type="match status" value="1"/>
</dbReference>
<keyword evidence="3" id="KW-1185">Reference proteome</keyword>
<dbReference type="RefSeq" id="WP_002709389.1">
    <property type="nucleotide sequence ID" value="NZ_JH651384.1"/>
</dbReference>
<dbReference type="Pfam" id="PF08011">
    <property type="entry name" value="PDDEXK_9"/>
    <property type="match status" value="1"/>
</dbReference>
<dbReference type="Gene3D" id="3.40.50.300">
    <property type="entry name" value="P-loop containing nucleotide triphosphate hydrolases"/>
    <property type="match status" value="1"/>
</dbReference>
<dbReference type="InterPro" id="IPR012547">
    <property type="entry name" value="PDDEXK_9"/>
</dbReference>
<gene>
    <name evidence="2" type="ORF">Thini_2963</name>
</gene>
<dbReference type="PANTHER" id="PTHR34825:SF2">
    <property type="entry name" value="AAA-ATPASE-LIKE DOMAIN-CONTAINING PROTEIN"/>
    <property type="match status" value="1"/>
</dbReference>